<evidence type="ECO:0000256" key="5">
    <source>
        <dbReference type="PIRSR" id="PIRSR001430-1"/>
    </source>
</evidence>
<keyword evidence="3 4" id="KW-0413">Isomerase</keyword>
<evidence type="ECO:0000256" key="7">
    <source>
        <dbReference type="RuleBase" id="RU003792"/>
    </source>
</evidence>
<evidence type="ECO:0000256" key="2">
    <source>
        <dbReference type="ARBA" id="ARBA00022694"/>
    </source>
</evidence>
<dbReference type="SUPFAM" id="SSF55120">
    <property type="entry name" value="Pseudouridine synthase"/>
    <property type="match status" value="1"/>
</dbReference>
<evidence type="ECO:0000313" key="10">
    <source>
        <dbReference type="Proteomes" id="UP000223759"/>
    </source>
</evidence>
<keyword evidence="10" id="KW-1185">Reference proteome</keyword>
<comment type="catalytic activity">
    <reaction evidence="4 7">
        <text>uridine(38/39/40) in tRNA = pseudouridine(38/39/40) in tRNA</text>
        <dbReference type="Rhea" id="RHEA:22376"/>
        <dbReference type="Rhea" id="RHEA-COMP:10085"/>
        <dbReference type="Rhea" id="RHEA-COMP:10087"/>
        <dbReference type="ChEBI" id="CHEBI:65314"/>
        <dbReference type="ChEBI" id="CHEBI:65315"/>
        <dbReference type="EC" id="5.4.99.12"/>
    </reaction>
</comment>
<feature type="domain" description="Pseudouridine synthase I TruA alpha/beta" evidence="8">
    <location>
        <begin position="147"/>
        <end position="249"/>
    </location>
</feature>
<accession>A0A1R3W4Z9</accession>
<dbReference type="OrthoDB" id="9811823at2"/>
<evidence type="ECO:0000256" key="4">
    <source>
        <dbReference type="HAMAP-Rule" id="MF_00171"/>
    </source>
</evidence>
<dbReference type="GO" id="GO:0160147">
    <property type="term" value="F:tRNA pseudouridine(38-40) synthase activity"/>
    <property type="evidence" value="ECO:0007669"/>
    <property type="project" value="UniProtKB-EC"/>
</dbReference>
<dbReference type="InterPro" id="IPR001406">
    <property type="entry name" value="PsdUridine_synth_TruA"/>
</dbReference>
<dbReference type="InterPro" id="IPR020095">
    <property type="entry name" value="PsdUridine_synth_TruA_C"/>
</dbReference>
<feature type="active site" description="Nucleophile" evidence="4 5">
    <location>
        <position position="56"/>
    </location>
</feature>
<dbReference type="InterPro" id="IPR020094">
    <property type="entry name" value="TruA/RsuA/RluB/E/F_N"/>
</dbReference>
<dbReference type="Gene3D" id="3.30.70.580">
    <property type="entry name" value="Pseudouridine synthase I, catalytic domain, N-terminal subdomain"/>
    <property type="match status" value="1"/>
</dbReference>
<proteinExistence type="inferred from homology"/>
<dbReference type="Pfam" id="PF01416">
    <property type="entry name" value="PseudoU_synth_1"/>
    <property type="match status" value="2"/>
</dbReference>
<dbReference type="PIRSF" id="PIRSF001430">
    <property type="entry name" value="tRNA_psdUrid_synth"/>
    <property type="match status" value="1"/>
</dbReference>
<dbReference type="CDD" id="cd02570">
    <property type="entry name" value="PseudoU_synth_EcTruA"/>
    <property type="match status" value="1"/>
</dbReference>
<evidence type="ECO:0000259" key="8">
    <source>
        <dbReference type="Pfam" id="PF01416"/>
    </source>
</evidence>
<evidence type="ECO:0000313" key="9">
    <source>
        <dbReference type="EMBL" id="SIT72692.1"/>
    </source>
</evidence>
<evidence type="ECO:0000256" key="6">
    <source>
        <dbReference type="PIRSR" id="PIRSR001430-2"/>
    </source>
</evidence>
<dbReference type="HAMAP" id="MF_00171">
    <property type="entry name" value="TruA"/>
    <property type="match status" value="1"/>
</dbReference>
<dbReference type="EMBL" id="FTPK01000003">
    <property type="protein sequence ID" value="SIT72692.1"/>
    <property type="molecule type" value="Genomic_DNA"/>
</dbReference>
<feature type="domain" description="Pseudouridine synthase I TruA alpha/beta" evidence="8">
    <location>
        <begin position="13"/>
        <end position="107"/>
    </location>
</feature>
<evidence type="ECO:0000256" key="3">
    <source>
        <dbReference type="ARBA" id="ARBA00023235"/>
    </source>
</evidence>
<dbReference type="FunFam" id="3.30.70.580:FF:000001">
    <property type="entry name" value="tRNA pseudouridine synthase A"/>
    <property type="match status" value="1"/>
</dbReference>
<comment type="function">
    <text evidence="4">Formation of pseudouridine at positions 38, 39 and 40 in the anticodon stem and loop of transfer RNAs.</text>
</comment>
<dbReference type="GO" id="GO:0031119">
    <property type="term" value="P:tRNA pseudouridine synthesis"/>
    <property type="evidence" value="ECO:0007669"/>
    <property type="project" value="UniProtKB-UniRule"/>
</dbReference>
<dbReference type="PANTHER" id="PTHR11142:SF0">
    <property type="entry name" value="TRNA PSEUDOURIDINE SYNTHASE-LIKE 1"/>
    <property type="match status" value="1"/>
</dbReference>
<dbReference type="STRING" id="233100.SAMN05216526_1711"/>
<dbReference type="InterPro" id="IPR020097">
    <property type="entry name" value="PsdUridine_synth_TruA_a/b_dom"/>
</dbReference>
<dbReference type="AlphaFoldDB" id="A0A1R3W4Z9"/>
<gene>
    <name evidence="4" type="primary">truA</name>
    <name evidence="9" type="ORF">SAMN05216526_1711</name>
</gene>
<dbReference type="Proteomes" id="UP000223759">
    <property type="component" value="Unassembled WGS sequence"/>
</dbReference>
<dbReference type="GO" id="GO:0003723">
    <property type="term" value="F:RNA binding"/>
    <property type="evidence" value="ECO:0007669"/>
    <property type="project" value="InterPro"/>
</dbReference>
<feature type="binding site" evidence="4 6">
    <location>
        <position position="114"/>
    </location>
    <ligand>
        <name>substrate</name>
    </ligand>
</feature>
<keyword evidence="2 4" id="KW-0819">tRNA processing</keyword>
<dbReference type="EC" id="5.4.99.12" evidence="4"/>
<reference evidence="9 10" key="1">
    <citation type="submission" date="2017-01" db="EMBL/GenBank/DDBJ databases">
        <authorList>
            <person name="Mah S.A."/>
            <person name="Swanson W.J."/>
            <person name="Moy G.W."/>
            <person name="Vacquier V.D."/>
        </authorList>
    </citation>
    <scope>NUCLEOTIDE SEQUENCE [LARGE SCALE GENOMIC DNA]</scope>
    <source>
        <strain evidence="9 10">M9</strain>
    </source>
</reference>
<comment type="subunit">
    <text evidence="4">Homodimer.</text>
</comment>
<comment type="caution">
    <text evidence="4">Lacks conserved residue(s) required for the propagation of feature annotation.</text>
</comment>
<name>A0A1R3W4Z9_9GAMM</name>
<dbReference type="PANTHER" id="PTHR11142">
    <property type="entry name" value="PSEUDOURIDYLATE SYNTHASE"/>
    <property type="match status" value="1"/>
</dbReference>
<dbReference type="NCBIfam" id="TIGR00071">
    <property type="entry name" value="hisT_truA"/>
    <property type="match status" value="1"/>
</dbReference>
<dbReference type="Gene3D" id="3.30.70.660">
    <property type="entry name" value="Pseudouridine synthase I, catalytic domain, C-terminal subdomain"/>
    <property type="match status" value="1"/>
</dbReference>
<comment type="similarity">
    <text evidence="1 4 7">Belongs to the tRNA pseudouridine synthase TruA family.</text>
</comment>
<evidence type="ECO:0000256" key="1">
    <source>
        <dbReference type="ARBA" id="ARBA00009375"/>
    </source>
</evidence>
<dbReference type="InterPro" id="IPR020103">
    <property type="entry name" value="PsdUridine_synth_cat_dom_sf"/>
</dbReference>
<sequence>MSDVVQRYAIGLEYDGSGFRGWQKQREARTLQPLVEEALSRVADEPIEVVCAGRTDAGVHAMAQVIHFDTRAVRDPRAWLLGTNSHLGSELSVQWVRPMPADFHARFSARWRAYRYLILNRLTRPAVLRRRVTWIHRPLDAEAMHLAAQCLLGEHDFTSFRALGCQARHPRREVQAVSVYRRGESIYLDIRANAFLHHMVRNIAGSLMCVGRGEQPAHWLSQVLAARDRTQAGVTAPPDGLYLVGVGYDPIFGLQPPEVWPAYDREAQGGFS</sequence>
<organism evidence="9 10">
    <name type="scientific">Ectothiorhodosinus mongolicus</name>
    <dbReference type="NCBI Taxonomy" id="233100"/>
    <lineage>
        <taxon>Bacteria</taxon>
        <taxon>Pseudomonadati</taxon>
        <taxon>Pseudomonadota</taxon>
        <taxon>Gammaproteobacteria</taxon>
        <taxon>Chromatiales</taxon>
        <taxon>Ectothiorhodospiraceae</taxon>
        <taxon>Ectothiorhodosinus</taxon>
    </lineage>
</organism>
<protein>
    <recommendedName>
        <fullName evidence="4">tRNA pseudouridine synthase A</fullName>
        <ecNumber evidence="4">5.4.99.12</ecNumber>
    </recommendedName>
    <alternativeName>
        <fullName evidence="4">tRNA pseudouridine(38-40) synthase</fullName>
    </alternativeName>
    <alternativeName>
        <fullName evidence="4">tRNA pseudouridylate synthase I</fullName>
    </alternativeName>
    <alternativeName>
        <fullName evidence="4">tRNA-uridine isomerase I</fullName>
    </alternativeName>
</protein>